<protein>
    <submittedName>
        <fullName evidence="3">Glycosyltransferase family 4 protein</fullName>
    </submittedName>
</protein>
<evidence type="ECO:0000313" key="3">
    <source>
        <dbReference type="EMBL" id="MBA2934464.1"/>
    </source>
</evidence>
<dbReference type="PANTHER" id="PTHR12526:SF595">
    <property type="entry name" value="BLL5217 PROTEIN"/>
    <property type="match status" value="1"/>
</dbReference>
<evidence type="ECO:0000313" key="4">
    <source>
        <dbReference type="Proteomes" id="UP000570166"/>
    </source>
</evidence>
<feature type="domain" description="Glycosyltransferase subfamily 4-like N-terminal" evidence="2">
    <location>
        <begin position="19"/>
        <end position="170"/>
    </location>
</feature>
<dbReference type="PANTHER" id="PTHR12526">
    <property type="entry name" value="GLYCOSYLTRANSFERASE"/>
    <property type="match status" value="1"/>
</dbReference>
<sequence>MRIAIIAHLKHAISEPFAGGLEMHTHMLARSLRRRGHDVTLFASTRSDPALGVEAICDETSLLGVGTDEANDIAFFREHHAYLRLMTDLRSRGFDVIHNNSLHYLPVSMADTIATPMLTTLHTPPFCWLESGVRLSKARIRYVAVSEATAALWREATRVDRVIPNGIDLTQFPASLECAAEAYLVWYGRIVPEKGLDLAIAAAREAGLPLRIAGPISDPGYFDRLIRPMLGADVIHVGHLDHDALAALVGGAKAALCTPRWEEPYGLVVAEALACGTPVAAFRRGGVPAILDERCGVLAEPDDVSSLAAAALQAVDLRRAACRERAERVCDAEAMVDAYEQVYAEMTAEPPLILPDEPLIDDRMTAIANVA</sequence>
<dbReference type="EMBL" id="JACEIB010000006">
    <property type="protein sequence ID" value="MBA2934464.1"/>
    <property type="molecule type" value="Genomic_DNA"/>
</dbReference>
<dbReference type="InterPro" id="IPR001296">
    <property type="entry name" value="Glyco_trans_1"/>
</dbReference>
<dbReference type="AlphaFoldDB" id="A0A838L5M4"/>
<dbReference type="Proteomes" id="UP000570166">
    <property type="component" value="Unassembled WGS sequence"/>
</dbReference>
<proteinExistence type="predicted"/>
<keyword evidence="4" id="KW-1185">Reference proteome</keyword>
<dbReference type="CDD" id="cd03802">
    <property type="entry name" value="GT4_AviGT4-like"/>
    <property type="match status" value="1"/>
</dbReference>
<dbReference type="Pfam" id="PF00534">
    <property type="entry name" value="Glycos_transf_1"/>
    <property type="match status" value="1"/>
</dbReference>
<evidence type="ECO:0000259" key="1">
    <source>
        <dbReference type="Pfam" id="PF00534"/>
    </source>
</evidence>
<organism evidence="3 4">
    <name type="scientific">Sphingomonas chungangi</name>
    <dbReference type="NCBI Taxonomy" id="2683589"/>
    <lineage>
        <taxon>Bacteria</taxon>
        <taxon>Pseudomonadati</taxon>
        <taxon>Pseudomonadota</taxon>
        <taxon>Alphaproteobacteria</taxon>
        <taxon>Sphingomonadales</taxon>
        <taxon>Sphingomonadaceae</taxon>
        <taxon>Sphingomonas</taxon>
    </lineage>
</organism>
<keyword evidence="3" id="KW-0808">Transferase</keyword>
<accession>A0A838L5M4</accession>
<dbReference type="InterPro" id="IPR028098">
    <property type="entry name" value="Glyco_trans_4-like_N"/>
</dbReference>
<dbReference type="Gene3D" id="3.40.50.2000">
    <property type="entry name" value="Glycogen Phosphorylase B"/>
    <property type="match status" value="2"/>
</dbReference>
<name>A0A838L5M4_9SPHN</name>
<dbReference type="Pfam" id="PF13439">
    <property type="entry name" value="Glyco_transf_4"/>
    <property type="match status" value="1"/>
</dbReference>
<dbReference type="RefSeq" id="WP_160365943.1">
    <property type="nucleotide sequence ID" value="NZ_JACEIB010000006.1"/>
</dbReference>
<dbReference type="SUPFAM" id="SSF53756">
    <property type="entry name" value="UDP-Glycosyltransferase/glycogen phosphorylase"/>
    <property type="match status" value="1"/>
</dbReference>
<feature type="domain" description="Glycosyl transferase family 1" evidence="1">
    <location>
        <begin position="181"/>
        <end position="327"/>
    </location>
</feature>
<comment type="caution">
    <text evidence="3">The sequence shown here is derived from an EMBL/GenBank/DDBJ whole genome shotgun (WGS) entry which is preliminary data.</text>
</comment>
<evidence type="ECO:0000259" key="2">
    <source>
        <dbReference type="Pfam" id="PF13439"/>
    </source>
</evidence>
<reference evidence="3 4" key="1">
    <citation type="submission" date="2020-07" db="EMBL/GenBank/DDBJ databases">
        <authorList>
            <person name="Sun Q."/>
        </authorList>
    </citation>
    <scope>NUCLEOTIDE SEQUENCE [LARGE SCALE GENOMIC DNA]</scope>
    <source>
        <strain evidence="3 4">CGMCC 1.13654</strain>
    </source>
</reference>
<gene>
    <name evidence="3" type="ORF">HZF05_10180</name>
</gene>
<dbReference type="GO" id="GO:0016757">
    <property type="term" value="F:glycosyltransferase activity"/>
    <property type="evidence" value="ECO:0007669"/>
    <property type="project" value="InterPro"/>
</dbReference>